<dbReference type="Gene3D" id="3.40.1160.10">
    <property type="entry name" value="Acetylglutamate kinase-like"/>
    <property type="match status" value="1"/>
</dbReference>
<proteinExistence type="inferred from homology"/>
<dbReference type="PANTHER" id="PTHR30409:SF1">
    <property type="entry name" value="CARBAMATE KINASE-RELATED"/>
    <property type="match status" value="1"/>
</dbReference>
<dbReference type="AlphaFoldDB" id="A0A6J7S6L6"/>
<dbReference type="Pfam" id="PF00696">
    <property type="entry name" value="AA_kinase"/>
    <property type="match status" value="1"/>
</dbReference>
<evidence type="ECO:0000259" key="4">
    <source>
        <dbReference type="Pfam" id="PF00696"/>
    </source>
</evidence>
<dbReference type="InterPro" id="IPR003964">
    <property type="entry name" value="Carb_kinase"/>
</dbReference>
<dbReference type="SUPFAM" id="SSF53633">
    <property type="entry name" value="Carbamate kinase-like"/>
    <property type="match status" value="1"/>
</dbReference>
<accession>A0A6J7S6L6</accession>
<protein>
    <submittedName>
        <fullName evidence="5">Unannotated protein</fullName>
    </submittedName>
</protein>
<dbReference type="NCBIfam" id="NF009007">
    <property type="entry name" value="PRK12352.1"/>
    <property type="match status" value="1"/>
</dbReference>
<name>A0A6J7S6L6_9ZZZZ</name>
<gene>
    <name evidence="5" type="ORF">UFOPK4234_00511</name>
    <name evidence="6" type="ORF">UFOPK4295_00692</name>
</gene>
<reference evidence="5" key="1">
    <citation type="submission" date="2020-05" db="EMBL/GenBank/DDBJ databases">
        <authorList>
            <person name="Chiriac C."/>
            <person name="Salcher M."/>
            <person name="Ghai R."/>
            <person name="Kavagutti S V."/>
        </authorList>
    </citation>
    <scope>NUCLEOTIDE SEQUENCE</scope>
</reference>
<dbReference type="EMBL" id="CAFBQA010000018">
    <property type="protein sequence ID" value="CAB5036895.1"/>
    <property type="molecule type" value="Genomic_DNA"/>
</dbReference>
<dbReference type="PANTHER" id="PTHR30409">
    <property type="entry name" value="CARBAMATE KINASE"/>
    <property type="match status" value="1"/>
</dbReference>
<evidence type="ECO:0000256" key="3">
    <source>
        <dbReference type="ARBA" id="ARBA00022777"/>
    </source>
</evidence>
<dbReference type="InterPro" id="IPR036393">
    <property type="entry name" value="AceGlu_kinase-like_sf"/>
</dbReference>
<comment type="similarity">
    <text evidence="1">Belongs to the carbamate kinase family.</text>
</comment>
<dbReference type="CDD" id="cd04235">
    <property type="entry name" value="AAK_CK"/>
    <property type="match status" value="1"/>
</dbReference>
<organism evidence="5">
    <name type="scientific">freshwater metagenome</name>
    <dbReference type="NCBI Taxonomy" id="449393"/>
    <lineage>
        <taxon>unclassified sequences</taxon>
        <taxon>metagenomes</taxon>
        <taxon>ecological metagenomes</taxon>
    </lineage>
</organism>
<keyword evidence="3" id="KW-0418">Kinase</keyword>
<evidence type="ECO:0000313" key="6">
    <source>
        <dbReference type="EMBL" id="CAB5048606.1"/>
    </source>
</evidence>
<dbReference type="PRINTS" id="PR01469">
    <property type="entry name" value="CARBMTKINASE"/>
</dbReference>
<sequence>MNVIDDLANYDFYVPSRPLLLPMSIDRYDKKGIDMRILVALGGNAMTSPDGSARPEDQRIAIATAMESIADMIGAGHQVILTHGNGPQVGNILVKNELAAAVVPPVPLDWCGAQTQGTIGFTILNALDSALSARGIDRKCAALVTRTEVSANDEGFAHPTKPIGRYLSRVEAELLISHGQQWEDRGSKGWRRIVASPDPIAILEYASIEALLDARFIVIASGGGGIPVVREGNSYRGVEAVIDKDLSAAVLATQLKCDLLVIATDISHAMVGWGSENQRQIGEATPEEMRALMDEFAGGSMGPKVLGACRFAEEGGSSIITSLQNIERCVEGIDSDVAKYGTVVRRTPKMKEQV</sequence>
<dbReference type="PIRSF" id="PIRSF000723">
    <property type="entry name" value="Carbamate_kin"/>
    <property type="match status" value="1"/>
</dbReference>
<evidence type="ECO:0000256" key="2">
    <source>
        <dbReference type="ARBA" id="ARBA00022679"/>
    </source>
</evidence>
<evidence type="ECO:0000256" key="1">
    <source>
        <dbReference type="ARBA" id="ARBA00011066"/>
    </source>
</evidence>
<dbReference type="GO" id="GO:0008804">
    <property type="term" value="F:carbamate kinase activity"/>
    <property type="evidence" value="ECO:0007669"/>
    <property type="project" value="InterPro"/>
</dbReference>
<keyword evidence="2" id="KW-0808">Transferase</keyword>
<dbReference type="GO" id="GO:0019546">
    <property type="term" value="P:L-arginine deiminase pathway"/>
    <property type="evidence" value="ECO:0007669"/>
    <property type="project" value="TreeGrafter"/>
</dbReference>
<dbReference type="InterPro" id="IPR001048">
    <property type="entry name" value="Asp/Glu/Uridylate_kinase"/>
</dbReference>
<dbReference type="EMBL" id="CAFBQF010000028">
    <property type="protein sequence ID" value="CAB5048606.1"/>
    <property type="molecule type" value="Genomic_DNA"/>
</dbReference>
<evidence type="ECO:0000313" key="5">
    <source>
        <dbReference type="EMBL" id="CAB5036895.1"/>
    </source>
</evidence>
<dbReference type="GO" id="GO:0005829">
    <property type="term" value="C:cytosol"/>
    <property type="evidence" value="ECO:0007669"/>
    <property type="project" value="TreeGrafter"/>
</dbReference>
<feature type="domain" description="Aspartate/glutamate/uridylate kinase" evidence="4">
    <location>
        <begin position="35"/>
        <end position="319"/>
    </location>
</feature>